<comment type="caution">
    <text evidence="2">The sequence shown here is derived from an EMBL/GenBank/DDBJ whole genome shotgun (WGS) entry which is preliminary data.</text>
</comment>
<dbReference type="EMBL" id="JBIGIC010000015">
    <property type="protein sequence ID" value="MFG6489806.1"/>
    <property type="molecule type" value="Genomic_DNA"/>
</dbReference>
<proteinExistence type="predicted"/>
<gene>
    <name evidence="2" type="ORF">ACG04R_24230</name>
</gene>
<dbReference type="PROSITE" id="PS50995">
    <property type="entry name" value="HTH_MARR_2"/>
    <property type="match status" value="1"/>
</dbReference>
<dbReference type="RefSeq" id="WP_394416262.1">
    <property type="nucleotide sequence ID" value="NZ_JBIGIC010000015.1"/>
</dbReference>
<organism evidence="2 3">
    <name type="scientific">Pelomonas candidula</name>
    <dbReference type="NCBI Taxonomy" id="3299025"/>
    <lineage>
        <taxon>Bacteria</taxon>
        <taxon>Pseudomonadati</taxon>
        <taxon>Pseudomonadota</taxon>
        <taxon>Betaproteobacteria</taxon>
        <taxon>Burkholderiales</taxon>
        <taxon>Sphaerotilaceae</taxon>
        <taxon>Roseateles</taxon>
    </lineage>
</organism>
<dbReference type="Pfam" id="PF01047">
    <property type="entry name" value="MarR"/>
    <property type="match status" value="1"/>
</dbReference>
<reference evidence="2 3" key="1">
    <citation type="submission" date="2024-08" db="EMBL/GenBank/DDBJ databases">
        <authorList>
            <person name="Lu H."/>
        </authorList>
    </citation>
    <scope>NUCLEOTIDE SEQUENCE [LARGE SCALE GENOMIC DNA]</scope>
    <source>
        <strain evidence="2 3">BYS78W</strain>
    </source>
</reference>
<dbReference type="SMART" id="SM00347">
    <property type="entry name" value="HTH_MARR"/>
    <property type="match status" value="1"/>
</dbReference>
<sequence>MSSKTKKTELKTGPLESVIGYRIAKARVTTQALFVRHIGKPFSLRPVEFSLLMLLQANEAVTPAQLSDALSLSRPHLTLLLDRMQERGLIDRARSQVDRRSQQVTLTDAGQVLSAELAQRAPQMEGELQLSLSAAERAMLIELLDKVAAHGGPVPDDEA</sequence>
<keyword evidence="3" id="KW-1185">Reference proteome</keyword>
<dbReference type="PANTHER" id="PTHR33164">
    <property type="entry name" value="TRANSCRIPTIONAL REGULATOR, MARR FAMILY"/>
    <property type="match status" value="1"/>
</dbReference>
<dbReference type="PRINTS" id="PR00598">
    <property type="entry name" value="HTHMARR"/>
</dbReference>
<evidence type="ECO:0000313" key="2">
    <source>
        <dbReference type="EMBL" id="MFG6489806.1"/>
    </source>
</evidence>
<dbReference type="SUPFAM" id="SSF46785">
    <property type="entry name" value="Winged helix' DNA-binding domain"/>
    <property type="match status" value="1"/>
</dbReference>
<dbReference type="Gene3D" id="1.10.10.10">
    <property type="entry name" value="Winged helix-like DNA-binding domain superfamily/Winged helix DNA-binding domain"/>
    <property type="match status" value="1"/>
</dbReference>
<dbReference type="PANTHER" id="PTHR33164:SF43">
    <property type="entry name" value="HTH-TYPE TRANSCRIPTIONAL REPRESSOR YETL"/>
    <property type="match status" value="1"/>
</dbReference>
<dbReference type="InterPro" id="IPR000835">
    <property type="entry name" value="HTH_MarR-typ"/>
</dbReference>
<dbReference type="InterPro" id="IPR036390">
    <property type="entry name" value="WH_DNA-bd_sf"/>
</dbReference>
<dbReference type="Proteomes" id="UP001606134">
    <property type="component" value="Unassembled WGS sequence"/>
</dbReference>
<dbReference type="InterPro" id="IPR039422">
    <property type="entry name" value="MarR/SlyA-like"/>
</dbReference>
<name>A0ABW7HIS8_9BURK</name>
<accession>A0ABW7HIS8</accession>
<evidence type="ECO:0000259" key="1">
    <source>
        <dbReference type="PROSITE" id="PS50995"/>
    </source>
</evidence>
<protein>
    <submittedName>
        <fullName evidence="2">MarR family winged helix-turn-helix transcriptional regulator</fullName>
    </submittedName>
</protein>
<evidence type="ECO:0000313" key="3">
    <source>
        <dbReference type="Proteomes" id="UP001606134"/>
    </source>
</evidence>
<feature type="domain" description="HTH marR-type" evidence="1">
    <location>
        <begin position="16"/>
        <end position="149"/>
    </location>
</feature>
<dbReference type="InterPro" id="IPR036388">
    <property type="entry name" value="WH-like_DNA-bd_sf"/>
</dbReference>